<proteinExistence type="predicted"/>
<organism evidence="1 2">
    <name type="scientific">Acaulospora colombiana</name>
    <dbReference type="NCBI Taxonomy" id="27376"/>
    <lineage>
        <taxon>Eukaryota</taxon>
        <taxon>Fungi</taxon>
        <taxon>Fungi incertae sedis</taxon>
        <taxon>Mucoromycota</taxon>
        <taxon>Glomeromycotina</taxon>
        <taxon>Glomeromycetes</taxon>
        <taxon>Diversisporales</taxon>
        <taxon>Acaulosporaceae</taxon>
        <taxon>Acaulospora</taxon>
    </lineage>
</organism>
<feature type="non-terminal residue" evidence="1">
    <location>
        <position position="1"/>
    </location>
</feature>
<keyword evidence="2" id="KW-1185">Reference proteome</keyword>
<dbReference type="Proteomes" id="UP000789525">
    <property type="component" value="Unassembled WGS sequence"/>
</dbReference>
<reference evidence="1" key="1">
    <citation type="submission" date="2021-06" db="EMBL/GenBank/DDBJ databases">
        <authorList>
            <person name="Kallberg Y."/>
            <person name="Tangrot J."/>
            <person name="Rosling A."/>
        </authorList>
    </citation>
    <scope>NUCLEOTIDE SEQUENCE</scope>
    <source>
        <strain evidence="1">CL356</strain>
    </source>
</reference>
<gene>
    <name evidence="1" type="ORF">ACOLOM_LOCUS10177</name>
</gene>
<evidence type="ECO:0000313" key="2">
    <source>
        <dbReference type="Proteomes" id="UP000789525"/>
    </source>
</evidence>
<evidence type="ECO:0000313" key="1">
    <source>
        <dbReference type="EMBL" id="CAG8699425.1"/>
    </source>
</evidence>
<dbReference type="EMBL" id="CAJVPT010031840">
    <property type="protein sequence ID" value="CAG8699425.1"/>
    <property type="molecule type" value="Genomic_DNA"/>
</dbReference>
<name>A0ACA9PGS0_9GLOM</name>
<comment type="caution">
    <text evidence="1">The sequence shown here is derived from an EMBL/GenBank/DDBJ whole genome shotgun (WGS) entry which is preliminary data.</text>
</comment>
<sequence>AVHGVSSVAIVDKETEPIKLVDNLSASDIKHISIENVADGYRDVSVFLNKIRDHPKMVITCEEDTNLEEITRLALAVGIHRVWVVEKGTKKPLGIVSMSDTLSMFVAVKGDHDQENER</sequence>
<accession>A0ACA9PGS0</accession>
<protein>
    <submittedName>
        <fullName evidence="1">5082_t:CDS:1</fullName>
    </submittedName>
</protein>